<dbReference type="GeneID" id="19333912"/>
<dbReference type="EMBL" id="KB446562">
    <property type="protein sequence ID" value="EME79688.1"/>
    <property type="molecule type" value="Genomic_DNA"/>
</dbReference>
<evidence type="ECO:0000313" key="2">
    <source>
        <dbReference type="Proteomes" id="UP000016932"/>
    </source>
</evidence>
<dbReference type="Proteomes" id="UP000016932">
    <property type="component" value="Unassembled WGS sequence"/>
</dbReference>
<dbReference type="KEGG" id="pfj:MYCFIDRAFT_178260"/>
<gene>
    <name evidence="1" type="ORF">MYCFIDRAFT_178260</name>
</gene>
<organism evidence="1 2">
    <name type="scientific">Pseudocercospora fijiensis (strain CIRAD86)</name>
    <name type="common">Black leaf streak disease fungus</name>
    <name type="synonym">Mycosphaerella fijiensis</name>
    <dbReference type="NCBI Taxonomy" id="383855"/>
    <lineage>
        <taxon>Eukaryota</taxon>
        <taxon>Fungi</taxon>
        <taxon>Dikarya</taxon>
        <taxon>Ascomycota</taxon>
        <taxon>Pezizomycotina</taxon>
        <taxon>Dothideomycetes</taxon>
        <taxon>Dothideomycetidae</taxon>
        <taxon>Mycosphaerellales</taxon>
        <taxon>Mycosphaerellaceae</taxon>
        <taxon>Pseudocercospora</taxon>
    </lineage>
</organism>
<protein>
    <submittedName>
        <fullName evidence="1">Uncharacterized protein</fullName>
    </submittedName>
</protein>
<keyword evidence="2" id="KW-1185">Reference proteome</keyword>
<sequence>MLGLGRVAGARFSIEGQDNPRLQPYTFQLPCAMHHAARGLSSGPNSMRLPNSNHIACRCAWEQSAVSSEHYIRRDATIIATGTGRLHSTDDPGPCTEHGMLVESSWYSRTVQEIMEQPSTHHVYGSGAYTLARGRLTAWRPPGVQVARPGQARIGGAVLQLHAKCTPQYCGIQKCAPCAETS</sequence>
<dbReference type="VEuPathDB" id="FungiDB:MYCFIDRAFT_178260"/>
<dbReference type="RefSeq" id="XP_007930341.1">
    <property type="nucleotide sequence ID" value="XM_007932150.1"/>
</dbReference>
<accession>M3ARJ7</accession>
<evidence type="ECO:0000313" key="1">
    <source>
        <dbReference type="EMBL" id="EME79688.1"/>
    </source>
</evidence>
<proteinExistence type="predicted"/>
<dbReference type="HOGENOM" id="CLU_1482628_0_0_1"/>
<reference evidence="1 2" key="1">
    <citation type="journal article" date="2012" name="PLoS Pathog.">
        <title>Diverse lifestyles and strategies of plant pathogenesis encoded in the genomes of eighteen Dothideomycetes fungi.</title>
        <authorList>
            <person name="Ohm R.A."/>
            <person name="Feau N."/>
            <person name="Henrissat B."/>
            <person name="Schoch C.L."/>
            <person name="Horwitz B.A."/>
            <person name="Barry K.W."/>
            <person name="Condon B.J."/>
            <person name="Copeland A.C."/>
            <person name="Dhillon B."/>
            <person name="Glaser F."/>
            <person name="Hesse C.N."/>
            <person name="Kosti I."/>
            <person name="LaButti K."/>
            <person name="Lindquist E.A."/>
            <person name="Lucas S."/>
            <person name="Salamov A.A."/>
            <person name="Bradshaw R.E."/>
            <person name="Ciuffetti L."/>
            <person name="Hamelin R.C."/>
            <person name="Kema G.H.J."/>
            <person name="Lawrence C."/>
            <person name="Scott J.A."/>
            <person name="Spatafora J.W."/>
            <person name="Turgeon B.G."/>
            <person name="de Wit P.J.G.M."/>
            <person name="Zhong S."/>
            <person name="Goodwin S.B."/>
            <person name="Grigoriev I.V."/>
        </authorList>
    </citation>
    <scope>NUCLEOTIDE SEQUENCE [LARGE SCALE GENOMIC DNA]</scope>
    <source>
        <strain evidence="1 2">CIRAD86</strain>
    </source>
</reference>
<dbReference type="AlphaFoldDB" id="M3ARJ7"/>
<name>M3ARJ7_PSEFD</name>